<dbReference type="CDD" id="cd00156">
    <property type="entry name" value="REC"/>
    <property type="match status" value="1"/>
</dbReference>
<dbReference type="SUPFAM" id="SSF52172">
    <property type="entry name" value="CheY-like"/>
    <property type="match status" value="1"/>
</dbReference>
<dbReference type="InterPro" id="IPR005467">
    <property type="entry name" value="His_kinase_dom"/>
</dbReference>
<feature type="domain" description="Histidine kinase" evidence="6">
    <location>
        <begin position="159"/>
        <end position="378"/>
    </location>
</feature>
<dbReference type="InterPro" id="IPR004358">
    <property type="entry name" value="Sig_transdc_His_kin-like_C"/>
</dbReference>
<dbReference type="InterPro" id="IPR011006">
    <property type="entry name" value="CheY-like_superfamily"/>
</dbReference>
<feature type="domain" description="Response regulatory" evidence="7">
    <location>
        <begin position="7"/>
        <end position="123"/>
    </location>
</feature>
<dbReference type="InterPro" id="IPR001789">
    <property type="entry name" value="Sig_transdc_resp-reg_receiver"/>
</dbReference>
<organism evidence="8">
    <name type="scientific">hydrothermal vent metagenome</name>
    <dbReference type="NCBI Taxonomy" id="652676"/>
    <lineage>
        <taxon>unclassified sequences</taxon>
        <taxon>metagenomes</taxon>
        <taxon>ecological metagenomes</taxon>
    </lineage>
</organism>
<reference evidence="8" key="1">
    <citation type="submission" date="2018-06" db="EMBL/GenBank/DDBJ databases">
        <authorList>
            <person name="Zhirakovskaya E."/>
        </authorList>
    </citation>
    <scope>NUCLEOTIDE SEQUENCE</scope>
</reference>
<sequence>MQSFQGSILVVDDSAVMQQVMKLALEKHHHHIILAGDGQKAIELMQTHSFDLILLDIIMPNMDGFAVLEFMAGVPELAKIPVIVVSADNQTDSAIRCIQLGAEDYLVKPPNQTLLHARVNSSLRKKFLSDQEQARQREIKHLYDVVKKANQAKTEFIAMAAHELRNPLTQIGMTNALFNRVGPLNERQEQLLQKANFSLDRMQALIVDLDDISRLETDNIVINIQPLNLYELILMVADSFDQDLKVRRHTINLQVSENLSLALADRERMIQVLINVVGNAIKYTPEGGEITISANCLAPQQMVQVSVQDTGLGIAYEEQANIFSKFFRSGDSNVRSRPGTGLGLYITKSLIEKQNGRIWFESNYGEGTAFHFTIPCASVMQEAEPVLETAVIY</sequence>
<dbReference type="AlphaFoldDB" id="A0A3B0URN1"/>
<dbReference type="CDD" id="cd00082">
    <property type="entry name" value="HisKA"/>
    <property type="match status" value="1"/>
</dbReference>
<dbReference type="Pfam" id="PF00512">
    <property type="entry name" value="HisKA"/>
    <property type="match status" value="1"/>
</dbReference>
<dbReference type="FunFam" id="3.30.565.10:FF:000006">
    <property type="entry name" value="Sensor histidine kinase WalK"/>
    <property type="match status" value="1"/>
</dbReference>
<dbReference type="InterPro" id="IPR003661">
    <property type="entry name" value="HisK_dim/P_dom"/>
</dbReference>
<dbReference type="SUPFAM" id="SSF47384">
    <property type="entry name" value="Homodimeric domain of signal transducing histidine kinase"/>
    <property type="match status" value="1"/>
</dbReference>
<dbReference type="PROSITE" id="PS50110">
    <property type="entry name" value="RESPONSE_REGULATORY"/>
    <property type="match status" value="1"/>
</dbReference>
<dbReference type="PANTHER" id="PTHR43547:SF2">
    <property type="entry name" value="HYBRID SIGNAL TRANSDUCTION HISTIDINE KINASE C"/>
    <property type="match status" value="1"/>
</dbReference>
<comment type="catalytic activity">
    <reaction evidence="1">
        <text>ATP + protein L-histidine = ADP + protein N-phospho-L-histidine.</text>
        <dbReference type="EC" id="2.7.13.3"/>
    </reaction>
</comment>
<dbReference type="PROSITE" id="PS50109">
    <property type="entry name" value="HIS_KIN"/>
    <property type="match status" value="1"/>
</dbReference>
<dbReference type="SMART" id="SM00388">
    <property type="entry name" value="HisKA"/>
    <property type="match status" value="1"/>
</dbReference>
<dbReference type="Pfam" id="PF00072">
    <property type="entry name" value="Response_reg"/>
    <property type="match status" value="1"/>
</dbReference>
<keyword evidence="3" id="KW-0597">Phosphoprotein</keyword>
<dbReference type="InterPro" id="IPR036097">
    <property type="entry name" value="HisK_dim/P_sf"/>
</dbReference>
<dbReference type="Gene3D" id="1.10.287.130">
    <property type="match status" value="1"/>
</dbReference>
<dbReference type="CDD" id="cd16922">
    <property type="entry name" value="HATPase_EvgS-ArcB-TorS-like"/>
    <property type="match status" value="1"/>
</dbReference>
<evidence type="ECO:0000256" key="3">
    <source>
        <dbReference type="ARBA" id="ARBA00022553"/>
    </source>
</evidence>
<name>A0A3B0URN1_9ZZZZ</name>
<dbReference type="EMBL" id="UOEU01000112">
    <property type="protein sequence ID" value="VAW30923.1"/>
    <property type="molecule type" value="Genomic_DNA"/>
</dbReference>
<gene>
    <name evidence="8" type="ORF">MNBD_CHLOROFLEXI01-3813</name>
</gene>
<dbReference type="InterPro" id="IPR003594">
    <property type="entry name" value="HATPase_dom"/>
</dbReference>
<evidence type="ECO:0000256" key="4">
    <source>
        <dbReference type="ARBA" id="ARBA00022679"/>
    </source>
</evidence>
<evidence type="ECO:0000259" key="7">
    <source>
        <dbReference type="PROSITE" id="PS50110"/>
    </source>
</evidence>
<dbReference type="Gene3D" id="3.40.50.2300">
    <property type="match status" value="1"/>
</dbReference>
<keyword evidence="4" id="KW-0808">Transferase</keyword>
<dbReference type="GO" id="GO:0000155">
    <property type="term" value="F:phosphorelay sensor kinase activity"/>
    <property type="evidence" value="ECO:0007669"/>
    <property type="project" value="InterPro"/>
</dbReference>
<keyword evidence="5" id="KW-0418">Kinase</keyword>
<dbReference type="InterPro" id="IPR036890">
    <property type="entry name" value="HATPase_C_sf"/>
</dbReference>
<evidence type="ECO:0000313" key="8">
    <source>
        <dbReference type="EMBL" id="VAW30923.1"/>
    </source>
</evidence>
<protein>
    <recommendedName>
        <fullName evidence="2">histidine kinase</fullName>
        <ecNumber evidence="2">2.7.13.3</ecNumber>
    </recommendedName>
</protein>
<dbReference type="SMART" id="SM00387">
    <property type="entry name" value="HATPase_c"/>
    <property type="match status" value="1"/>
</dbReference>
<evidence type="ECO:0000256" key="2">
    <source>
        <dbReference type="ARBA" id="ARBA00012438"/>
    </source>
</evidence>
<evidence type="ECO:0000256" key="5">
    <source>
        <dbReference type="ARBA" id="ARBA00022777"/>
    </source>
</evidence>
<dbReference type="SUPFAM" id="SSF55874">
    <property type="entry name" value="ATPase domain of HSP90 chaperone/DNA topoisomerase II/histidine kinase"/>
    <property type="match status" value="1"/>
</dbReference>
<dbReference type="PRINTS" id="PR00344">
    <property type="entry name" value="BCTRLSENSOR"/>
</dbReference>
<dbReference type="EC" id="2.7.13.3" evidence="2"/>
<dbReference type="PANTHER" id="PTHR43547">
    <property type="entry name" value="TWO-COMPONENT HISTIDINE KINASE"/>
    <property type="match status" value="1"/>
</dbReference>
<accession>A0A3B0URN1</accession>
<proteinExistence type="predicted"/>
<dbReference type="Pfam" id="PF02518">
    <property type="entry name" value="HATPase_c"/>
    <property type="match status" value="1"/>
</dbReference>
<dbReference type="SMART" id="SM00448">
    <property type="entry name" value="REC"/>
    <property type="match status" value="1"/>
</dbReference>
<evidence type="ECO:0000259" key="6">
    <source>
        <dbReference type="PROSITE" id="PS50109"/>
    </source>
</evidence>
<evidence type="ECO:0000256" key="1">
    <source>
        <dbReference type="ARBA" id="ARBA00000085"/>
    </source>
</evidence>
<dbReference type="Gene3D" id="3.30.565.10">
    <property type="entry name" value="Histidine kinase-like ATPase, C-terminal domain"/>
    <property type="match status" value="1"/>
</dbReference>